<name>A0A0K9P331_ZOSMR</name>
<dbReference type="InterPro" id="IPR055477">
    <property type="entry name" value="DUF7049"/>
</dbReference>
<protein>
    <recommendedName>
        <fullName evidence="5">BHLH domain-containing protein</fullName>
    </recommendedName>
</protein>
<comment type="caution">
    <text evidence="6">The sequence shown here is derived from an EMBL/GenBank/DDBJ whole genome shotgun (WGS) entry which is preliminary data.</text>
</comment>
<feature type="compositionally biased region" description="Low complexity" evidence="4">
    <location>
        <begin position="76"/>
        <end position="91"/>
    </location>
</feature>
<keyword evidence="3" id="KW-0804">Transcription</keyword>
<dbReference type="GO" id="GO:0046983">
    <property type="term" value="F:protein dimerization activity"/>
    <property type="evidence" value="ECO:0007669"/>
    <property type="project" value="InterPro"/>
</dbReference>
<dbReference type="InterPro" id="IPR011598">
    <property type="entry name" value="bHLH_dom"/>
</dbReference>
<evidence type="ECO:0000256" key="3">
    <source>
        <dbReference type="ARBA" id="ARBA00023163"/>
    </source>
</evidence>
<dbReference type="OMA" id="MVTHITL"/>
<dbReference type="PROSITE" id="PS50888">
    <property type="entry name" value="BHLH"/>
    <property type="match status" value="1"/>
</dbReference>
<evidence type="ECO:0000259" key="5">
    <source>
        <dbReference type="PROSITE" id="PS50888"/>
    </source>
</evidence>
<reference evidence="7" key="1">
    <citation type="journal article" date="2016" name="Nature">
        <title>The genome of the seagrass Zostera marina reveals angiosperm adaptation to the sea.</title>
        <authorList>
            <person name="Olsen J.L."/>
            <person name="Rouze P."/>
            <person name="Verhelst B."/>
            <person name="Lin Y.-C."/>
            <person name="Bayer T."/>
            <person name="Collen J."/>
            <person name="Dattolo E."/>
            <person name="De Paoli E."/>
            <person name="Dittami S."/>
            <person name="Maumus F."/>
            <person name="Michel G."/>
            <person name="Kersting A."/>
            <person name="Lauritano C."/>
            <person name="Lohaus R."/>
            <person name="Toepel M."/>
            <person name="Tonon T."/>
            <person name="Vanneste K."/>
            <person name="Amirebrahimi M."/>
            <person name="Brakel J."/>
            <person name="Bostroem C."/>
            <person name="Chovatia M."/>
            <person name="Grimwood J."/>
            <person name="Jenkins J.W."/>
            <person name="Jueterbock A."/>
            <person name="Mraz A."/>
            <person name="Stam W.T."/>
            <person name="Tice H."/>
            <person name="Bornberg-Bauer E."/>
            <person name="Green P.J."/>
            <person name="Pearson G.A."/>
            <person name="Procaccini G."/>
            <person name="Duarte C.M."/>
            <person name="Schmutz J."/>
            <person name="Reusch T.B.H."/>
            <person name="Van de Peer Y."/>
        </authorList>
    </citation>
    <scope>NUCLEOTIDE SEQUENCE [LARGE SCALE GENOMIC DNA]</scope>
    <source>
        <strain evidence="7">cv. Finnish</strain>
    </source>
</reference>
<evidence type="ECO:0000313" key="6">
    <source>
        <dbReference type="EMBL" id="KMZ63399.1"/>
    </source>
</evidence>
<organism evidence="6 7">
    <name type="scientific">Zostera marina</name>
    <name type="common">Eelgrass</name>
    <dbReference type="NCBI Taxonomy" id="29655"/>
    <lineage>
        <taxon>Eukaryota</taxon>
        <taxon>Viridiplantae</taxon>
        <taxon>Streptophyta</taxon>
        <taxon>Embryophyta</taxon>
        <taxon>Tracheophyta</taxon>
        <taxon>Spermatophyta</taxon>
        <taxon>Magnoliopsida</taxon>
        <taxon>Liliopsida</taxon>
        <taxon>Zosteraceae</taxon>
        <taxon>Zostera</taxon>
    </lineage>
</organism>
<evidence type="ECO:0000256" key="4">
    <source>
        <dbReference type="SAM" id="MobiDB-lite"/>
    </source>
</evidence>
<dbReference type="EMBL" id="LFYR01001237">
    <property type="protein sequence ID" value="KMZ63399.1"/>
    <property type="molecule type" value="Genomic_DNA"/>
</dbReference>
<sequence>MDEYSSVREEFEHWSSTSGGGIADSCHNLGGASRDYWPDELGRLASVQHRRRRSRNLPTPEKDDDEMTKAMIVVLSSPTNTSPSGSTTSSSKVDHGRLGFRQYNSSEKVFGIDQKLKSKVNESRPNSTKLIFSMMRSINDRRVAQLAAASAAAASVQEHHYTKTDNQVHHMISERKRREKLNKSFFALRSELPPRTKKDKASILMATREYLMELKSRISIIKSKNQELENHLSYYGEESTSVKMDINEKQRIEISRNIGLECSISGMQEVNGRILVRIEENWNVIDLVLHILRCLKVMGNINLVSMNHLSATATLVVHIKVESDLDVTNLHKSIEREIDETLKIFNSLV</sequence>
<dbReference type="PANTHER" id="PTHR46665">
    <property type="entry name" value="TRANSCRIPTION FACTOR BHLH041-RELATED-RELATED"/>
    <property type="match status" value="1"/>
</dbReference>
<dbReference type="Proteomes" id="UP000036987">
    <property type="component" value="Unassembled WGS sequence"/>
</dbReference>
<dbReference type="SMART" id="SM00353">
    <property type="entry name" value="HLH"/>
    <property type="match status" value="1"/>
</dbReference>
<dbReference type="OrthoDB" id="5778525at2759"/>
<dbReference type="SUPFAM" id="SSF47459">
    <property type="entry name" value="HLH, helix-loop-helix DNA-binding domain"/>
    <property type="match status" value="1"/>
</dbReference>
<dbReference type="Pfam" id="PF00010">
    <property type="entry name" value="HLH"/>
    <property type="match status" value="1"/>
</dbReference>
<evidence type="ECO:0000256" key="1">
    <source>
        <dbReference type="ARBA" id="ARBA00005510"/>
    </source>
</evidence>
<dbReference type="InterPro" id="IPR036638">
    <property type="entry name" value="HLH_DNA-bd_sf"/>
</dbReference>
<dbReference type="Gene3D" id="4.10.280.10">
    <property type="entry name" value="Helix-loop-helix DNA-binding domain"/>
    <property type="match status" value="1"/>
</dbReference>
<dbReference type="AlphaFoldDB" id="A0A0K9P331"/>
<feature type="region of interest" description="Disordered" evidence="4">
    <location>
        <begin position="76"/>
        <end position="95"/>
    </location>
</feature>
<dbReference type="InterPro" id="IPR044658">
    <property type="entry name" value="bHLH92/bHLH041-like"/>
</dbReference>
<accession>A0A0K9P331</accession>
<evidence type="ECO:0000256" key="2">
    <source>
        <dbReference type="ARBA" id="ARBA00023015"/>
    </source>
</evidence>
<dbReference type="Pfam" id="PF23132">
    <property type="entry name" value="DUF7049"/>
    <property type="match status" value="1"/>
</dbReference>
<evidence type="ECO:0000313" key="7">
    <source>
        <dbReference type="Proteomes" id="UP000036987"/>
    </source>
</evidence>
<keyword evidence="2" id="KW-0805">Transcription regulation</keyword>
<proteinExistence type="inferred from homology"/>
<keyword evidence="7" id="KW-1185">Reference proteome</keyword>
<dbReference type="PANTHER" id="PTHR46665:SF1">
    <property type="entry name" value="SPERMATOGENESIS- AND OOGENESIS-SPECIFIC BASIC HELIX-LOOP-HELIX-CONTAINING PROTEIN 1"/>
    <property type="match status" value="1"/>
</dbReference>
<dbReference type="GO" id="GO:0000976">
    <property type="term" value="F:transcription cis-regulatory region binding"/>
    <property type="evidence" value="ECO:0000318"/>
    <property type="project" value="GO_Central"/>
</dbReference>
<feature type="domain" description="BHLH" evidence="5">
    <location>
        <begin position="165"/>
        <end position="214"/>
    </location>
</feature>
<gene>
    <name evidence="6" type="ORF">ZOSMA_40G00280</name>
</gene>
<comment type="similarity">
    <text evidence="1">Belongs to the bHLH protein family.</text>
</comment>
<dbReference type="GO" id="GO:0005634">
    <property type="term" value="C:nucleus"/>
    <property type="evidence" value="ECO:0000318"/>
    <property type="project" value="GO_Central"/>
</dbReference>